<name>A0A9D3N208_9TELE</name>
<reference evidence="1 2" key="1">
    <citation type="submission" date="2021-06" db="EMBL/GenBank/DDBJ databases">
        <title>Chromosome-level genome assembly of the red-tail catfish (Hemibagrus wyckioides).</title>
        <authorList>
            <person name="Shao F."/>
        </authorList>
    </citation>
    <scope>NUCLEOTIDE SEQUENCE [LARGE SCALE GENOMIC DNA]</scope>
    <source>
        <strain evidence="1">EC202008001</strain>
        <tissue evidence="1">Blood</tissue>
    </source>
</reference>
<protein>
    <submittedName>
        <fullName evidence="1">Uncharacterized protein</fullName>
    </submittedName>
</protein>
<gene>
    <name evidence="1" type="ORF">KOW79_022206</name>
</gene>
<accession>A0A9D3N208</accession>
<dbReference type="AlphaFoldDB" id="A0A9D3N208"/>
<sequence>MHERRLERTSLLYFISFNPKPARGKSRFRVMMSLRGDVTLAASALKLKSRSTERETPRAMWVLGFSLEVQAQGEDVKKKRQEDKDFGERVYRFPITSSPLRVTGQELQEMVKCASMLGK</sequence>
<dbReference type="EMBL" id="JAHKSW010000028">
    <property type="protein sequence ID" value="KAG7314903.1"/>
    <property type="molecule type" value="Genomic_DNA"/>
</dbReference>
<comment type="caution">
    <text evidence="1">The sequence shown here is derived from an EMBL/GenBank/DDBJ whole genome shotgun (WGS) entry which is preliminary data.</text>
</comment>
<evidence type="ECO:0000313" key="1">
    <source>
        <dbReference type="EMBL" id="KAG7314903.1"/>
    </source>
</evidence>
<dbReference type="Proteomes" id="UP000824219">
    <property type="component" value="Linkage Group LG28"/>
</dbReference>
<keyword evidence="2" id="KW-1185">Reference proteome</keyword>
<organism evidence="1 2">
    <name type="scientific">Hemibagrus wyckioides</name>
    <dbReference type="NCBI Taxonomy" id="337641"/>
    <lineage>
        <taxon>Eukaryota</taxon>
        <taxon>Metazoa</taxon>
        <taxon>Chordata</taxon>
        <taxon>Craniata</taxon>
        <taxon>Vertebrata</taxon>
        <taxon>Euteleostomi</taxon>
        <taxon>Actinopterygii</taxon>
        <taxon>Neopterygii</taxon>
        <taxon>Teleostei</taxon>
        <taxon>Ostariophysi</taxon>
        <taxon>Siluriformes</taxon>
        <taxon>Bagridae</taxon>
        <taxon>Hemibagrus</taxon>
    </lineage>
</organism>
<evidence type="ECO:0000313" key="2">
    <source>
        <dbReference type="Proteomes" id="UP000824219"/>
    </source>
</evidence>
<proteinExistence type="predicted"/>